<dbReference type="NCBIfam" id="NF047646">
    <property type="entry name" value="REP_Tyr_transpos"/>
    <property type="match status" value="1"/>
</dbReference>
<dbReference type="PANTHER" id="PTHR36966">
    <property type="entry name" value="REP-ASSOCIATED TYROSINE TRANSPOSASE"/>
    <property type="match status" value="1"/>
</dbReference>
<dbReference type="GO" id="GO:0004803">
    <property type="term" value="F:transposase activity"/>
    <property type="evidence" value="ECO:0007669"/>
    <property type="project" value="InterPro"/>
</dbReference>
<evidence type="ECO:0000313" key="2">
    <source>
        <dbReference type="EMBL" id="PUA43987.1"/>
    </source>
</evidence>
<dbReference type="GO" id="GO:0006313">
    <property type="term" value="P:DNA transposition"/>
    <property type="evidence" value="ECO:0007669"/>
    <property type="project" value="InterPro"/>
</dbReference>
<dbReference type="SMART" id="SM01321">
    <property type="entry name" value="Y1_Tnp"/>
    <property type="match status" value="1"/>
</dbReference>
<dbReference type="InterPro" id="IPR052715">
    <property type="entry name" value="RAYT_transposase"/>
</dbReference>
<reference evidence="2 3" key="1">
    <citation type="submission" date="2018-03" db="EMBL/GenBank/DDBJ databases">
        <title>Draft genome sequence of the plant growth promoting rhizobacterium Pseudomonas protegens strain BNJ-SS-45 isolated from wheat (Triticum aestivum) rhizosphere.</title>
        <authorList>
            <person name="Bajpai A."/>
            <person name="Shende K."/>
            <person name="Meena N."/>
            <person name="Upadhyayula S.R."/>
            <person name="Suravajhala P."/>
            <person name="Medicherla K.M."/>
            <person name="Johri B.N."/>
        </authorList>
    </citation>
    <scope>NUCLEOTIDE SEQUENCE [LARGE SCALE GENOMIC DNA]</scope>
    <source>
        <strain evidence="2 3">BNJ-SS-45</strain>
    </source>
</reference>
<comment type="caution">
    <text evidence="2">The sequence shown here is derived from an EMBL/GenBank/DDBJ whole genome shotgun (WGS) entry which is preliminary data.</text>
</comment>
<accession>A0A2T6GIL7</accession>
<gene>
    <name evidence="2" type="ORF">C5U62_18640</name>
</gene>
<dbReference type="EMBL" id="PYJM01000004">
    <property type="protein sequence ID" value="PUA43987.1"/>
    <property type="molecule type" value="Genomic_DNA"/>
</dbReference>
<dbReference type="Gene3D" id="3.30.70.1290">
    <property type="entry name" value="Transposase IS200-like"/>
    <property type="match status" value="1"/>
</dbReference>
<evidence type="ECO:0000313" key="3">
    <source>
        <dbReference type="Proteomes" id="UP000244178"/>
    </source>
</evidence>
<feature type="domain" description="Transposase IS200-like" evidence="1">
    <location>
        <begin position="17"/>
        <end position="131"/>
    </location>
</feature>
<organism evidence="2 3">
    <name type="scientific">Pseudomonas protegens</name>
    <dbReference type="NCBI Taxonomy" id="380021"/>
    <lineage>
        <taxon>Bacteria</taxon>
        <taxon>Pseudomonadati</taxon>
        <taxon>Pseudomonadota</taxon>
        <taxon>Gammaproteobacteria</taxon>
        <taxon>Pseudomonadales</taxon>
        <taxon>Pseudomonadaceae</taxon>
        <taxon>Pseudomonas</taxon>
    </lineage>
</organism>
<dbReference type="GO" id="GO:0043565">
    <property type="term" value="F:sequence-specific DNA binding"/>
    <property type="evidence" value="ECO:0007669"/>
    <property type="project" value="TreeGrafter"/>
</dbReference>
<proteinExistence type="predicted"/>
<name>A0A2T6GIL7_9PSED</name>
<dbReference type="Pfam" id="PF01797">
    <property type="entry name" value="Y1_Tnp"/>
    <property type="match status" value="1"/>
</dbReference>
<dbReference type="InterPro" id="IPR036515">
    <property type="entry name" value="Transposase_17_sf"/>
</dbReference>
<dbReference type="InterPro" id="IPR002686">
    <property type="entry name" value="Transposase_17"/>
</dbReference>
<dbReference type="PANTHER" id="PTHR36966:SF1">
    <property type="entry name" value="REP-ASSOCIATED TYROSINE TRANSPOSASE"/>
    <property type="match status" value="1"/>
</dbReference>
<evidence type="ECO:0000259" key="1">
    <source>
        <dbReference type="SMART" id="SM01321"/>
    </source>
</evidence>
<protein>
    <submittedName>
        <fullName evidence="2">Transposase</fullName>
    </submittedName>
</protein>
<sequence length="153" mass="17822">MPSRPKSHRLRRGRYSESGRAYLITTVVHQRRPLFSDWCLARLVVAELKHVQDLGLADSLAWVLMPDHLHWLLQLRAATLPQVMQRMKSRSTRQLNQHLGLRGAQWQSGYHDRAVRDGEDIRPIARYIIANPLRAGLVQRIGDYPLWDACWLQ</sequence>
<dbReference type="AlphaFoldDB" id="A0A2T6GIL7"/>
<dbReference type="Proteomes" id="UP000244178">
    <property type="component" value="Unassembled WGS sequence"/>
</dbReference>
<dbReference type="RefSeq" id="WP_108545295.1">
    <property type="nucleotide sequence ID" value="NZ_PYJM01000004.1"/>
</dbReference>
<dbReference type="SUPFAM" id="SSF143422">
    <property type="entry name" value="Transposase IS200-like"/>
    <property type="match status" value="1"/>
</dbReference>